<sequence>MKVKKELTGQIDTSDNLTLGKRLKVLREERKLTQQDVADYCQIPVSSYANWEQDRSAPSIERIITLSKCMNVTTDVLLGVRQEDVEERLQSRLARLKPHQKQNILNLIDDILGD</sequence>
<dbReference type="Proteomes" id="UP000182958">
    <property type="component" value="Unassembled WGS sequence"/>
</dbReference>
<keyword evidence="1" id="KW-0238">DNA-binding</keyword>
<dbReference type="EMBL" id="FPJA01000004">
    <property type="protein sequence ID" value="SFW23949.1"/>
    <property type="molecule type" value="Genomic_DNA"/>
</dbReference>
<organism evidence="3 4">
    <name type="scientific">Selenomonas ruminantium</name>
    <dbReference type="NCBI Taxonomy" id="971"/>
    <lineage>
        <taxon>Bacteria</taxon>
        <taxon>Bacillati</taxon>
        <taxon>Bacillota</taxon>
        <taxon>Negativicutes</taxon>
        <taxon>Selenomonadales</taxon>
        <taxon>Selenomonadaceae</taxon>
        <taxon>Selenomonas</taxon>
    </lineage>
</organism>
<evidence type="ECO:0000259" key="2">
    <source>
        <dbReference type="PROSITE" id="PS50943"/>
    </source>
</evidence>
<dbReference type="InterPro" id="IPR010982">
    <property type="entry name" value="Lambda_DNA-bd_dom_sf"/>
</dbReference>
<dbReference type="InterPro" id="IPR001387">
    <property type="entry name" value="Cro/C1-type_HTH"/>
</dbReference>
<dbReference type="SMART" id="SM00530">
    <property type="entry name" value="HTH_XRE"/>
    <property type="match status" value="1"/>
</dbReference>
<keyword evidence="4" id="KW-1185">Reference proteome</keyword>
<dbReference type="CDD" id="cd00093">
    <property type="entry name" value="HTH_XRE"/>
    <property type="match status" value="1"/>
</dbReference>
<evidence type="ECO:0000256" key="1">
    <source>
        <dbReference type="ARBA" id="ARBA00023125"/>
    </source>
</evidence>
<dbReference type="PANTHER" id="PTHR46558:SF11">
    <property type="entry name" value="HTH-TYPE TRANSCRIPTIONAL REGULATOR XRE"/>
    <property type="match status" value="1"/>
</dbReference>
<dbReference type="Gene3D" id="1.10.260.40">
    <property type="entry name" value="lambda repressor-like DNA-binding domains"/>
    <property type="match status" value="1"/>
</dbReference>
<protein>
    <submittedName>
        <fullName evidence="3">Helix-turn-helix</fullName>
    </submittedName>
</protein>
<dbReference type="Pfam" id="PF01381">
    <property type="entry name" value="HTH_3"/>
    <property type="match status" value="1"/>
</dbReference>
<feature type="domain" description="HTH cro/C1-type" evidence="2">
    <location>
        <begin position="23"/>
        <end position="77"/>
    </location>
</feature>
<accession>A0A1K1MLM1</accession>
<gene>
    <name evidence="3" type="ORF">SAMN02910323_0934</name>
</gene>
<evidence type="ECO:0000313" key="4">
    <source>
        <dbReference type="Proteomes" id="UP000182958"/>
    </source>
</evidence>
<dbReference type="AlphaFoldDB" id="A0A1K1MLM1"/>
<dbReference type="RefSeq" id="WP_072305704.1">
    <property type="nucleotide sequence ID" value="NZ_FPJA01000004.1"/>
</dbReference>
<reference evidence="4" key="1">
    <citation type="submission" date="2016-11" db="EMBL/GenBank/DDBJ databases">
        <authorList>
            <person name="Varghese N."/>
            <person name="Submissions S."/>
        </authorList>
    </citation>
    <scope>NUCLEOTIDE SEQUENCE [LARGE SCALE GENOMIC DNA]</scope>
    <source>
        <strain evidence="4">C3</strain>
    </source>
</reference>
<dbReference type="PANTHER" id="PTHR46558">
    <property type="entry name" value="TRACRIPTIONAL REGULATORY PROTEIN-RELATED-RELATED"/>
    <property type="match status" value="1"/>
</dbReference>
<dbReference type="GO" id="GO:0003677">
    <property type="term" value="F:DNA binding"/>
    <property type="evidence" value="ECO:0007669"/>
    <property type="project" value="UniProtKB-KW"/>
</dbReference>
<dbReference type="SUPFAM" id="SSF47413">
    <property type="entry name" value="lambda repressor-like DNA-binding domains"/>
    <property type="match status" value="1"/>
</dbReference>
<proteinExistence type="predicted"/>
<evidence type="ECO:0000313" key="3">
    <source>
        <dbReference type="EMBL" id="SFW23949.1"/>
    </source>
</evidence>
<name>A0A1K1MLM1_SELRU</name>
<dbReference type="PROSITE" id="PS50943">
    <property type="entry name" value="HTH_CROC1"/>
    <property type="match status" value="1"/>
</dbReference>